<evidence type="ECO:0000256" key="1">
    <source>
        <dbReference type="SAM" id="MobiDB-lite"/>
    </source>
</evidence>
<name>A0ABV8TCC5_9ACTN</name>
<sequence length="89" mass="9425">MERATAPGTEYTVRVERLESMCRTALTDLARLLRMEARALGGSAGDLEEAVQAAAAQAVQGAARRAAEVHGSAASPRQRCAKRDSTHGM</sequence>
<organism evidence="2 3">
    <name type="scientific">Streptomyces andamanensis</name>
    <dbReference type="NCBI Taxonomy" id="1565035"/>
    <lineage>
        <taxon>Bacteria</taxon>
        <taxon>Bacillati</taxon>
        <taxon>Actinomycetota</taxon>
        <taxon>Actinomycetes</taxon>
        <taxon>Kitasatosporales</taxon>
        <taxon>Streptomycetaceae</taxon>
        <taxon>Streptomyces</taxon>
    </lineage>
</organism>
<reference evidence="3" key="1">
    <citation type="journal article" date="2019" name="Int. J. Syst. Evol. Microbiol.">
        <title>The Global Catalogue of Microorganisms (GCM) 10K type strain sequencing project: providing services to taxonomists for standard genome sequencing and annotation.</title>
        <authorList>
            <consortium name="The Broad Institute Genomics Platform"/>
            <consortium name="The Broad Institute Genome Sequencing Center for Infectious Disease"/>
            <person name="Wu L."/>
            <person name="Ma J."/>
        </authorList>
    </citation>
    <scope>NUCLEOTIDE SEQUENCE [LARGE SCALE GENOMIC DNA]</scope>
    <source>
        <strain evidence="3">PCU 347</strain>
    </source>
</reference>
<accession>A0ABV8TCC5</accession>
<protein>
    <submittedName>
        <fullName evidence="2">Uncharacterized protein</fullName>
    </submittedName>
</protein>
<evidence type="ECO:0000313" key="3">
    <source>
        <dbReference type="Proteomes" id="UP001595824"/>
    </source>
</evidence>
<dbReference type="RefSeq" id="WP_381738390.1">
    <property type="nucleotide sequence ID" value="NZ_JBHSDP010000011.1"/>
</dbReference>
<gene>
    <name evidence="2" type="ORF">ACFPC0_10530</name>
</gene>
<comment type="caution">
    <text evidence="2">The sequence shown here is derived from an EMBL/GenBank/DDBJ whole genome shotgun (WGS) entry which is preliminary data.</text>
</comment>
<evidence type="ECO:0000313" key="2">
    <source>
        <dbReference type="EMBL" id="MFC4328260.1"/>
    </source>
</evidence>
<feature type="region of interest" description="Disordered" evidence="1">
    <location>
        <begin position="67"/>
        <end position="89"/>
    </location>
</feature>
<dbReference type="EMBL" id="JBHSDP010000011">
    <property type="protein sequence ID" value="MFC4328260.1"/>
    <property type="molecule type" value="Genomic_DNA"/>
</dbReference>
<dbReference type="Proteomes" id="UP001595824">
    <property type="component" value="Unassembled WGS sequence"/>
</dbReference>
<proteinExistence type="predicted"/>
<keyword evidence="3" id="KW-1185">Reference proteome</keyword>